<dbReference type="InterPro" id="IPR036875">
    <property type="entry name" value="Znf_CCHC_sf"/>
</dbReference>
<dbReference type="GO" id="GO:0008270">
    <property type="term" value="F:zinc ion binding"/>
    <property type="evidence" value="ECO:0007669"/>
    <property type="project" value="InterPro"/>
</dbReference>
<reference evidence="1" key="1">
    <citation type="journal article" date="2019" name="Sci. Rep.">
        <title>Draft genome of Tanacetum cinerariifolium, the natural source of mosquito coil.</title>
        <authorList>
            <person name="Yamashiro T."/>
            <person name="Shiraishi A."/>
            <person name="Satake H."/>
            <person name="Nakayama K."/>
        </authorList>
    </citation>
    <scope>NUCLEOTIDE SEQUENCE</scope>
</reference>
<dbReference type="SUPFAM" id="SSF57756">
    <property type="entry name" value="Retrovirus zinc finger-like domains"/>
    <property type="match status" value="1"/>
</dbReference>
<name>A0A699I399_TANCI</name>
<gene>
    <name evidence="1" type="ORF">Tci_484023</name>
</gene>
<sequence length="226" mass="26500">VWNEHIDHGAIIVAHLPKIPICAIIRNIRNKHRFRDLGGLIEFGLKRDLGDMSIDNAFARFNIIITNLKALDECYFLARTMLGKFLGLYILNGEQSDEESSTSVSEDKEYAMAVRDFKKFFTRRGRFARQLQDEKKSFQRSRDDKNEKSERKCFRCENPNHLIGECPSHQKTKIKGLLLEDLGMIVVRKKKKRPKTTRVSWLKHLTKYFSKPNIIVMTYRQQLILN</sequence>
<dbReference type="AlphaFoldDB" id="A0A699I399"/>
<evidence type="ECO:0000313" key="1">
    <source>
        <dbReference type="EMBL" id="GEZ12050.1"/>
    </source>
</evidence>
<protein>
    <submittedName>
        <fullName evidence="1">Zf-CCHC domain-containing protein/DUF4219 domain-containing protein/UBN2 domain-containing protein</fullName>
    </submittedName>
</protein>
<accession>A0A699I399</accession>
<dbReference type="Gene3D" id="4.10.60.10">
    <property type="entry name" value="Zinc finger, CCHC-type"/>
    <property type="match status" value="1"/>
</dbReference>
<dbReference type="GO" id="GO:0003676">
    <property type="term" value="F:nucleic acid binding"/>
    <property type="evidence" value="ECO:0007669"/>
    <property type="project" value="InterPro"/>
</dbReference>
<dbReference type="EMBL" id="BKCJ010242923">
    <property type="protein sequence ID" value="GEZ12050.1"/>
    <property type="molecule type" value="Genomic_DNA"/>
</dbReference>
<organism evidence="1">
    <name type="scientific">Tanacetum cinerariifolium</name>
    <name type="common">Dalmatian daisy</name>
    <name type="synonym">Chrysanthemum cinerariifolium</name>
    <dbReference type="NCBI Taxonomy" id="118510"/>
    <lineage>
        <taxon>Eukaryota</taxon>
        <taxon>Viridiplantae</taxon>
        <taxon>Streptophyta</taxon>
        <taxon>Embryophyta</taxon>
        <taxon>Tracheophyta</taxon>
        <taxon>Spermatophyta</taxon>
        <taxon>Magnoliopsida</taxon>
        <taxon>eudicotyledons</taxon>
        <taxon>Gunneridae</taxon>
        <taxon>Pentapetalae</taxon>
        <taxon>asterids</taxon>
        <taxon>campanulids</taxon>
        <taxon>Asterales</taxon>
        <taxon>Asteraceae</taxon>
        <taxon>Asteroideae</taxon>
        <taxon>Anthemideae</taxon>
        <taxon>Anthemidinae</taxon>
        <taxon>Tanacetum</taxon>
    </lineage>
</organism>
<feature type="non-terminal residue" evidence="1">
    <location>
        <position position="1"/>
    </location>
</feature>
<comment type="caution">
    <text evidence="1">The sequence shown here is derived from an EMBL/GenBank/DDBJ whole genome shotgun (WGS) entry which is preliminary data.</text>
</comment>
<proteinExistence type="predicted"/>